<dbReference type="EMBL" id="MF576551">
    <property type="protein sequence ID" value="ATF27385.1"/>
    <property type="molecule type" value="mRNA"/>
</dbReference>
<reference evidence="2" key="1">
    <citation type="journal article" date="2017" name="Genome Biol. Evol.">
        <title>Divergence of the Venom Exogene Repertoire in Two Sister Species of Turriconus.</title>
        <authorList>
            <person name="Li Q."/>
            <person name="Barghi N."/>
            <person name="Lu A."/>
            <person name="Fedosov A.E."/>
            <person name="Bandyopadhyay P.K."/>
            <person name="Lluisma A.O."/>
            <person name="Concepcion G.P."/>
            <person name="Yandell M."/>
            <person name="Olivera B.M."/>
            <person name="Safavi-Hemami H."/>
        </authorList>
    </citation>
    <scope>NUCLEOTIDE SEQUENCE</scope>
    <source>
        <strain evidence="2">Con-ikot-ikot_Amz8.1ii</strain>
    </source>
</reference>
<evidence type="ECO:0000313" key="2">
    <source>
        <dbReference type="EMBL" id="ATF27385.1"/>
    </source>
</evidence>
<accession>A0A291C1M7</accession>
<feature type="signal peptide" evidence="1">
    <location>
        <begin position="1"/>
        <end position="23"/>
    </location>
</feature>
<evidence type="ECO:0000256" key="1">
    <source>
        <dbReference type="SAM" id="SignalP"/>
    </source>
</evidence>
<reference evidence="2" key="2">
    <citation type="submission" date="2017-07" db="EMBL/GenBank/DDBJ databases">
        <authorList>
            <person name="Sun Z.S."/>
            <person name="Albrecht U."/>
            <person name="Echele G."/>
            <person name="Lee C.C."/>
        </authorList>
    </citation>
    <scope>NUCLEOTIDE SEQUENCE</scope>
    <source>
        <strain evidence="2">Con-ikot-ikot_Amz8.1ii</strain>
    </source>
</reference>
<dbReference type="AlphaFoldDB" id="A0A291C1M7"/>
<sequence length="118" mass="13073">MTMDMKMTFSGFVLVVLVTTVVGSSVRRGEVSDNLIHCWLPHFRECLLYCWSIELPVDCFATCTYVIGDIFGAQTESSDCTIFKTCYVRCMDLGTSEDHCWEGTANTVTGAVGDLDTC</sequence>
<organism evidence="2">
    <name type="scientific">Conus andremenezi</name>
    <dbReference type="NCBI Taxonomy" id="1077466"/>
    <lineage>
        <taxon>Eukaryota</taxon>
        <taxon>Metazoa</taxon>
        <taxon>Spiralia</taxon>
        <taxon>Lophotrochozoa</taxon>
        <taxon>Mollusca</taxon>
        <taxon>Gastropoda</taxon>
        <taxon>Caenogastropoda</taxon>
        <taxon>Neogastropoda</taxon>
        <taxon>Conoidea</taxon>
        <taxon>Conidae</taxon>
        <taxon>Conus</taxon>
        <taxon>Turriconus</taxon>
    </lineage>
</organism>
<proteinExistence type="evidence at transcript level"/>
<feature type="chain" id="PRO_5013375990" evidence="1">
    <location>
        <begin position="24"/>
        <end position="118"/>
    </location>
</feature>
<keyword evidence="1" id="KW-0732">Signal</keyword>
<name>A0A291C1M7_9COND</name>
<protein>
    <submittedName>
        <fullName evidence="2">Conotoxin</fullName>
    </submittedName>
</protein>